<evidence type="ECO:0000313" key="2">
    <source>
        <dbReference type="Proteomes" id="UP000184301"/>
    </source>
</evidence>
<sequence length="117" mass="13660">MLLPLTKYFLFRTKDIHSKGLVGKFDCPDSDTFDVDVNVTLVRSLSRKIQVNADCYKRFVDQAASFDYLEYGSAGTYDISFRVVRFKLSDDTYECLVTNLPREEFDIQKLKLLYFAR</sequence>
<evidence type="ECO:0000313" key="1">
    <source>
        <dbReference type="EMBL" id="SHK93621.1"/>
    </source>
</evidence>
<gene>
    <name evidence="1" type="ORF">SAMN02745243_04029</name>
</gene>
<keyword evidence="2" id="KW-1185">Reference proteome</keyword>
<accession>A0A1M6WIW6</accession>
<protein>
    <submittedName>
        <fullName evidence="1">Uncharacterized protein</fullName>
    </submittedName>
</protein>
<organism evidence="1 2">
    <name type="scientific">Hespellia stercorisuis DSM 15480</name>
    <dbReference type="NCBI Taxonomy" id="1121950"/>
    <lineage>
        <taxon>Bacteria</taxon>
        <taxon>Bacillati</taxon>
        <taxon>Bacillota</taxon>
        <taxon>Clostridia</taxon>
        <taxon>Lachnospirales</taxon>
        <taxon>Lachnospiraceae</taxon>
        <taxon>Hespellia</taxon>
    </lineage>
</organism>
<reference evidence="1 2" key="1">
    <citation type="submission" date="2016-11" db="EMBL/GenBank/DDBJ databases">
        <authorList>
            <person name="Jaros S."/>
            <person name="Januszkiewicz K."/>
            <person name="Wedrychowicz H."/>
        </authorList>
    </citation>
    <scope>NUCLEOTIDE SEQUENCE [LARGE SCALE GENOMIC DNA]</scope>
    <source>
        <strain evidence="1 2">DSM 15480</strain>
    </source>
</reference>
<name>A0A1M6WIW6_9FIRM</name>
<dbReference type="EMBL" id="FQZY01000112">
    <property type="protein sequence ID" value="SHK93621.1"/>
    <property type="molecule type" value="Genomic_DNA"/>
</dbReference>
<dbReference type="Proteomes" id="UP000184301">
    <property type="component" value="Unassembled WGS sequence"/>
</dbReference>
<dbReference type="AlphaFoldDB" id="A0A1M6WIW6"/>
<proteinExistence type="predicted"/>